<accession>A0A6A4FPW5</accession>
<dbReference type="EMBL" id="QXFV01003613">
    <property type="protein sequence ID" value="KAE8975261.1"/>
    <property type="molecule type" value="Genomic_DNA"/>
</dbReference>
<dbReference type="EMBL" id="QXFU01002599">
    <property type="protein sequence ID" value="KAE8983783.1"/>
    <property type="molecule type" value="Genomic_DNA"/>
</dbReference>
<dbReference type="Proteomes" id="UP000435112">
    <property type="component" value="Unassembled WGS sequence"/>
</dbReference>
<sequence>MGIKHSGAFQRPVSVCAFLLSPTDWLRMYENPKSQILD</sequence>
<reference evidence="3 5" key="1">
    <citation type="submission" date="2018-08" db="EMBL/GenBank/DDBJ databases">
        <title>Genomic investigation of the strawberry pathogen Phytophthora fragariae indicates pathogenicity is determined by transcriptional variation in three key races.</title>
        <authorList>
            <person name="Adams T.M."/>
            <person name="Armitage A.D."/>
            <person name="Sobczyk M.K."/>
            <person name="Bates H.J."/>
            <person name="Dunwell J.M."/>
            <person name="Nellist C.F."/>
            <person name="Harrison R.J."/>
        </authorList>
    </citation>
    <scope>NUCLEOTIDE SEQUENCE [LARGE SCALE GENOMIC DNA]</scope>
    <source>
        <strain evidence="1 4">SCRP249</strain>
        <strain evidence="2 6">SCRP324</strain>
        <strain evidence="3 5">SCRP333</strain>
    </source>
</reference>
<evidence type="ECO:0000313" key="1">
    <source>
        <dbReference type="EMBL" id="KAE8975261.1"/>
    </source>
</evidence>
<evidence type="ECO:0000313" key="6">
    <source>
        <dbReference type="Proteomes" id="UP000435112"/>
    </source>
</evidence>
<comment type="caution">
    <text evidence="3">The sequence shown here is derived from an EMBL/GenBank/DDBJ whole genome shotgun (WGS) entry which is preliminary data.</text>
</comment>
<dbReference type="Proteomes" id="UP000434957">
    <property type="component" value="Unassembled WGS sequence"/>
</dbReference>
<evidence type="ECO:0000313" key="5">
    <source>
        <dbReference type="Proteomes" id="UP000434957"/>
    </source>
</evidence>
<protein>
    <submittedName>
        <fullName evidence="3">Uncharacterized protein</fullName>
    </submittedName>
</protein>
<gene>
    <name evidence="1" type="ORF">PR001_g25757</name>
    <name evidence="2" type="ORF">PR002_g23148</name>
    <name evidence="3" type="ORF">PR003_g10876</name>
</gene>
<evidence type="ECO:0000313" key="4">
    <source>
        <dbReference type="Proteomes" id="UP000429607"/>
    </source>
</evidence>
<proteinExistence type="predicted"/>
<keyword evidence="5" id="KW-1185">Reference proteome</keyword>
<dbReference type="EMBL" id="QXFT01000607">
    <property type="protein sequence ID" value="KAE9339714.1"/>
    <property type="molecule type" value="Genomic_DNA"/>
</dbReference>
<name>A0A6A4FPW5_9STRA</name>
<evidence type="ECO:0000313" key="2">
    <source>
        <dbReference type="EMBL" id="KAE8983783.1"/>
    </source>
</evidence>
<organism evidence="3 5">
    <name type="scientific">Phytophthora rubi</name>
    <dbReference type="NCBI Taxonomy" id="129364"/>
    <lineage>
        <taxon>Eukaryota</taxon>
        <taxon>Sar</taxon>
        <taxon>Stramenopiles</taxon>
        <taxon>Oomycota</taxon>
        <taxon>Peronosporomycetes</taxon>
        <taxon>Peronosporales</taxon>
        <taxon>Peronosporaceae</taxon>
        <taxon>Phytophthora</taxon>
    </lineage>
</organism>
<dbReference type="Proteomes" id="UP000429607">
    <property type="component" value="Unassembled WGS sequence"/>
</dbReference>
<evidence type="ECO:0000313" key="3">
    <source>
        <dbReference type="EMBL" id="KAE9339714.1"/>
    </source>
</evidence>
<dbReference type="AlphaFoldDB" id="A0A6A4FPW5"/>